<comment type="function">
    <text evidence="2">Antitoxin component of a type II toxin-antitoxin (TA) system.</text>
</comment>
<dbReference type="AlphaFoldDB" id="E6SBE4"/>
<dbReference type="Gene3D" id="1.10.1220.170">
    <property type="match status" value="1"/>
</dbReference>
<name>E6SBE4_INTC7</name>
<dbReference type="InterPro" id="IPR051405">
    <property type="entry name" value="phD/YefM_antitoxin"/>
</dbReference>
<dbReference type="Pfam" id="PF02604">
    <property type="entry name" value="PhdYeFM_antitox"/>
    <property type="match status" value="1"/>
</dbReference>
<dbReference type="RefSeq" id="WP_013493784.1">
    <property type="nucleotide sequence ID" value="NC_014830.1"/>
</dbReference>
<reference evidence="3 4" key="1">
    <citation type="journal article" date="2010" name="Stand. Genomic Sci.">
        <title>Complete genome sequence of Intrasporangium calvum type strain (7 KIP).</title>
        <authorList>
            <person name="Del Rio T.G."/>
            <person name="Chertkov O."/>
            <person name="Yasawong M."/>
            <person name="Lucas S."/>
            <person name="Deshpande S."/>
            <person name="Cheng J.F."/>
            <person name="Detter C."/>
            <person name="Tapia R."/>
            <person name="Han C."/>
            <person name="Goodwin L."/>
            <person name="Pitluck S."/>
            <person name="Liolios K."/>
            <person name="Ivanova N."/>
            <person name="Mavromatis K."/>
            <person name="Pati A."/>
            <person name="Chen A."/>
            <person name="Palaniappan K."/>
            <person name="Land M."/>
            <person name="Hauser L."/>
            <person name="Chang Y.J."/>
            <person name="Jeffries C.D."/>
            <person name="Rohde M."/>
            <person name="Pukall R."/>
            <person name="Sikorski J."/>
            <person name="Goker M."/>
            <person name="Woyke T."/>
            <person name="Bristow J."/>
            <person name="Eisen J.A."/>
            <person name="Markowitz V."/>
            <person name="Hugenholtz P."/>
            <person name="Kyrpides N.C."/>
            <person name="Klenk H.P."/>
            <person name="Lapidus A."/>
        </authorList>
    </citation>
    <scope>NUCLEOTIDE SEQUENCE [LARGE SCALE GENOMIC DNA]</scope>
    <source>
        <strain evidence="4">ATCC 23552 / DSM 43043 / JCM 3097 / NBRC 12989 / 7 KIP</strain>
    </source>
</reference>
<comment type="similarity">
    <text evidence="1 2">Belongs to the phD/YefM antitoxin family.</text>
</comment>
<dbReference type="KEGG" id="ica:Intca_2979"/>
<dbReference type="STRING" id="710696.Intca_2979"/>
<dbReference type="HOGENOM" id="CLU_155837_2_0_11"/>
<gene>
    <name evidence="3" type="ordered locus">Intca_2979</name>
</gene>
<sequence>MVTAVSATTARANLYRLIDQVNDESEPLTITGQRGNAVLVGEEDWQAIQETLFLASVPGLAQSIREARAEGIEAGSTELDW</sequence>
<dbReference type="EMBL" id="CP002343">
    <property type="protein sequence ID" value="ADU49472.1"/>
    <property type="molecule type" value="Genomic_DNA"/>
</dbReference>
<evidence type="ECO:0000256" key="1">
    <source>
        <dbReference type="ARBA" id="ARBA00009981"/>
    </source>
</evidence>
<keyword evidence="4" id="KW-1185">Reference proteome</keyword>
<dbReference type="InterPro" id="IPR036165">
    <property type="entry name" value="YefM-like_sf"/>
</dbReference>
<protein>
    <recommendedName>
        <fullName evidence="2">Antitoxin</fullName>
    </recommendedName>
</protein>
<dbReference type="PANTHER" id="PTHR33713">
    <property type="entry name" value="ANTITOXIN YAFN-RELATED"/>
    <property type="match status" value="1"/>
</dbReference>
<dbReference type="eggNOG" id="COG2161">
    <property type="taxonomic scope" value="Bacteria"/>
</dbReference>
<dbReference type="Gene3D" id="3.40.1620.10">
    <property type="entry name" value="YefM-like domain"/>
    <property type="match status" value="1"/>
</dbReference>
<dbReference type="Proteomes" id="UP000008914">
    <property type="component" value="Chromosome"/>
</dbReference>
<dbReference type="PANTHER" id="PTHR33713:SF6">
    <property type="entry name" value="ANTITOXIN YEFM"/>
    <property type="match status" value="1"/>
</dbReference>
<dbReference type="SUPFAM" id="SSF143120">
    <property type="entry name" value="YefM-like"/>
    <property type="match status" value="1"/>
</dbReference>
<evidence type="ECO:0000313" key="4">
    <source>
        <dbReference type="Proteomes" id="UP000008914"/>
    </source>
</evidence>
<evidence type="ECO:0000313" key="3">
    <source>
        <dbReference type="EMBL" id="ADU49472.1"/>
    </source>
</evidence>
<proteinExistence type="inferred from homology"/>
<organism evidence="3 4">
    <name type="scientific">Intrasporangium calvum (strain ATCC 23552 / DSM 43043 / JCM 3097 / NBRC 12989 / NCIMB 10167 / NRRL B-3866 / 7 KIP)</name>
    <dbReference type="NCBI Taxonomy" id="710696"/>
    <lineage>
        <taxon>Bacteria</taxon>
        <taxon>Bacillati</taxon>
        <taxon>Actinomycetota</taxon>
        <taxon>Actinomycetes</taxon>
        <taxon>Micrococcales</taxon>
        <taxon>Intrasporangiaceae</taxon>
        <taxon>Intrasporangium</taxon>
    </lineage>
</organism>
<accession>E6SBE4</accession>
<dbReference type="InterPro" id="IPR006442">
    <property type="entry name" value="Antitoxin_Phd/YefM"/>
</dbReference>
<evidence type="ECO:0000256" key="2">
    <source>
        <dbReference type="RuleBase" id="RU362080"/>
    </source>
</evidence>
<dbReference type="NCBIfam" id="TIGR01552">
    <property type="entry name" value="phd_fam"/>
    <property type="match status" value="1"/>
</dbReference>